<dbReference type="EMBL" id="JAUSVS010000004">
    <property type="protein sequence ID" value="MDQ0464803.1"/>
    <property type="molecule type" value="Genomic_DNA"/>
</dbReference>
<dbReference type="Proteomes" id="UP001228905">
    <property type="component" value="Unassembled WGS sequence"/>
</dbReference>
<feature type="chain" id="PRO_5047178687" evidence="1">
    <location>
        <begin position="22"/>
        <end position="140"/>
    </location>
</feature>
<dbReference type="InterPro" id="IPR018673">
    <property type="entry name" value="DUF2141"/>
</dbReference>
<dbReference type="RefSeq" id="WP_307349725.1">
    <property type="nucleotide sequence ID" value="NZ_JAUSVS010000004.1"/>
</dbReference>
<comment type="caution">
    <text evidence="2">The sequence shown here is derived from an EMBL/GenBank/DDBJ whole genome shotgun (WGS) entry which is preliminary data.</text>
</comment>
<feature type="signal peptide" evidence="1">
    <location>
        <begin position="1"/>
        <end position="21"/>
    </location>
</feature>
<keyword evidence="3" id="KW-1185">Reference proteome</keyword>
<accession>A0ABU0IUJ3</accession>
<name>A0ABU0IUJ3_9CAUL</name>
<organism evidence="2 3">
    <name type="scientific">Caulobacter ginsengisoli</name>
    <dbReference type="NCBI Taxonomy" id="400775"/>
    <lineage>
        <taxon>Bacteria</taxon>
        <taxon>Pseudomonadati</taxon>
        <taxon>Pseudomonadota</taxon>
        <taxon>Alphaproteobacteria</taxon>
        <taxon>Caulobacterales</taxon>
        <taxon>Caulobacteraceae</taxon>
        <taxon>Caulobacter</taxon>
    </lineage>
</organism>
<evidence type="ECO:0000256" key="1">
    <source>
        <dbReference type="SAM" id="SignalP"/>
    </source>
</evidence>
<keyword evidence="1" id="KW-0732">Signal</keyword>
<reference evidence="2 3" key="1">
    <citation type="submission" date="2023-07" db="EMBL/GenBank/DDBJ databases">
        <title>Genomic Encyclopedia of Type Strains, Phase IV (KMG-IV): sequencing the most valuable type-strain genomes for metagenomic binning, comparative biology and taxonomic classification.</title>
        <authorList>
            <person name="Goeker M."/>
        </authorList>
    </citation>
    <scope>NUCLEOTIDE SEQUENCE [LARGE SCALE GENOMIC DNA]</scope>
    <source>
        <strain evidence="2 3">DSM 18695</strain>
    </source>
</reference>
<evidence type="ECO:0000313" key="2">
    <source>
        <dbReference type="EMBL" id="MDQ0464803.1"/>
    </source>
</evidence>
<gene>
    <name evidence="2" type="ORF">QO010_002587</name>
</gene>
<dbReference type="Pfam" id="PF09912">
    <property type="entry name" value="DUF2141"/>
    <property type="match status" value="1"/>
</dbReference>
<evidence type="ECO:0000313" key="3">
    <source>
        <dbReference type="Proteomes" id="UP001228905"/>
    </source>
</evidence>
<proteinExistence type="predicted"/>
<protein>
    <submittedName>
        <fullName evidence="2">Uncharacterized protein (DUF2141 family)</fullName>
    </submittedName>
</protein>
<sequence length="140" mass="14376">MKAIASVVAVAALAFAGQALAGDVTVTLTGVQAKGGQVLVSLQKRDQFMQPTAAYGTKAPATAGDMTVTIKDVAAGDYAVVVMHDEDSNFQMAMADNGMPKEGWSMSGSPSMTSKPTFDEVKVAVPAEGASVTEAMVYPN</sequence>